<dbReference type="Proteomes" id="UP000076154">
    <property type="component" value="Unassembled WGS sequence"/>
</dbReference>
<gene>
    <name evidence="1" type="ORF">Hypma_003117</name>
</gene>
<reference evidence="1" key="1">
    <citation type="submission" date="2018-04" db="EMBL/GenBank/DDBJ databases">
        <title>Whole genome sequencing of Hypsizygus marmoreus.</title>
        <authorList>
            <person name="Choi I.-G."/>
            <person name="Min B."/>
            <person name="Kim J.-G."/>
            <person name="Kim S."/>
            <person name="Oh Y.-L."/>
            <person name="Kong W.-S."/>
            <person name="Park H."/>
            <person name="Jeong J."/>
            <person name="Song E.-S."/>
        </authorList>
    </citation>
    <scope>NUCLEOTIDE SEQUENCE [LARGE SCALE GENOMIC DNA]</scope>
    <source>
        <strain evidence="1">51987-8</strain>
    </source>
</reference>
<name>A0A369J731_HYPMA</name>
<evidence type="ECO:0000313" key="1">
    <source>
        <dbReference type="EMBL" id="RDB16225.1"/>
    </source>
</evidence>
<proteinExistence type="predicted"/>
<keyword evidence="2" id="KW-1185">Reference proteome</keyword>
<evidence type="ECO:0000313" key="2">
    <source>
        <dbReference type="Proteomes" id="UP000076154"/>
    </source>
</evidence>
<dbReference type="AlphaFoldDB" id="A0A369J731"/>
<organism evidence="1 2">
    <name type="scientific">Hypsizygus marmoreus</name>
    <name type="common">White beech mushroom</name>
    <name type="synonym">Agaricus marmoreus</name>
    <dbReference type="NCBI Taxonomy" id="39966"/>
    <lineage>
        <taxon>Eukaryota</taxon>
        <taxon>Fungi</taxon>
        <taxon>Dikarya</taxon>
        <taxon>Basidiomycota</taxon>
        <taxon>Agaricomycotina</taxon>
        <taxon>Agaricomycetes</taxon>
        <taxon>Agaricomycetidae</taxon>
        <taxon>Agaricales</taxon>
        <taxon>Tricholomatineae</taxon>
        <taxon>Lyophyllaceae</taxon>
        <taxon>Hypsizygus</taxon>
    </lineage>
</organism>
<sequence length="84" mass="8979">MSLNPGEMNHDICGVPAHLIPFLQEFVVSQWSSSPSSLAVPFTVTITSLYRPHPSSSSVAFRIHIPTSPPAHCPAHLPPSPTPA</sequence>
<dbReference type="InParanoid" id="A0A369J731"/>
<accession>A0A369J731</accession>
<comment type="caution">
    <text evidence="1">The sequence shown here is derived from an EMBL/GenBank/DDBJ whole genome shotgun (WGS) entry which is preliminary data.</text>
</comment>
<dbReference type="EMBL" id="LUEZ02000129">
    <property type="protein sequence ID" value="RDB16225.1"/>
    <property type="molecule type" value="Genomic_DNA"/>
</dbReference>
<protein>
    <submittedName>
        <fullName evidence="1">Uncharacterized protein</fullName>
    </submittedName>
</protein>